<evidence type="ECO:0000256" key="5">
    <source>
        <dbReference type="RuleBase" id="RU362116"/>
    </source>
</evidence>
<dbReference type="Pfam" id="PF06429">
    <property type="entry name" value="Flg_bbr_C"/>
    <property type="match status" value="1"/>
</dbReference>
<evidence type="ECO:0000259" key="9">
    <source>
        <dbReference type="Pfam" id="PF22692"/>
    </source>
</evidence>
<keyword evidence="4 5" id="KW-0975">Bacterial flagellum</keyword>
<proteinExistence type="inferred from homology"/>
<dbReference type="Pfam" id="PF00460">
    <property type="entry name" value="Flg_bb_rod"/>
    <property type="match status" value="1"/>
</dbReference>
<feature type="domain" description="Flagellar basal-body/hook protein C-terminal" evidence="7">
    <location>
        <begin position="625"/>
        <end position="669"/>
    </location>
</feature>
<keyword evidence="11" id="KW-1185">Reference proteome</keyword>
<dbReference type="PANTHER" id="PTHR30435">
    <property type="entry name" value="FLAGELLAR PROTEIN"/>
    <property type="match status" value="1"/>
</dbReference>
<dbReference type="InterPro" id="IPR011491">
    <property type="entry name" value="FlgE_D2"/>
</dbReference>
<feature type="domain" description="Flagellar hook protein FlgE/F/G-like D1" evidence="9">
    <location>
        <begin position="83"/>
        <end position="130"/>
    </location>
</feature>
<dbReference type="EMBL" id="CP100390">
    <property type="protein sequence ID" value="UZE97684.1"/>
    <property type="molecule type" value="Genomic_DNA"/>
</dbReference>
<gene>
    <name evidence="10" type="ORF">NKI27_08100</name>
</gene>
<keyword evidence="10" id="KW-0282">Flagellum</keyword>
<evidence type="ECO:0000313" key="11">
    <source>
        <dbReference type="Proteomes" id="UP001163739"/>
    </source>
</evidence>
<evidence type="ECO:0000259" key="6">
    <source>
        <dbReference type="Pfam" id="PF00460"/>
    </source>
</evidence>
<dbReference type="PANTHER" id="PTHR30435:SF1">
    <property type="entry name" value="FLAGELLAR HOOK PROTEIN FLGE"/>
    <property type="match status" value="1"/>
</dbReference>
<name>A0ABY6N6R9_9ALTE</name>
<organism evidence="10 11">
    <name type="scientific">Alkalimarinus alittae</name>
    <dbReference type="NCBI Taxonomy" id="2961619"/>
    <lineage>
        <taxon>Bacteria</taxon>
        <taxon>Pseudomonadati</taxon>
        <taxon>Pseudomonadota</taxon>
        <taxon>Gammaproteobacteria</taxon>
        <taxon>Alteromonadales</taxon>
        <taxon>Alteromonadaceae</taxon>
        <taxon>Alkalimarinus</taxon>
    </lineage>
</organism>
<keyword evidence="10" id="KW-0966">Cell projection</keyword>
<comment type="subcellular location">
    <subcellularLocation>
        <location evidence="1 5">Bacterial flagellum basal body</location>
    </subcellularLocation>
</comment>
<dbReference type="Pfam" id="PF07559">
    <property type="entry name" value="FlgE_D2"/>
    <property type="match status" value="1"/>
</dbReference>
<dbReference type="RefSeq" id="WP_265049160.1">
    <property type="nucleotide sequence ID" value="NZ_CP100390.1"/>
</dbReference>
<dbReference type="Gene3D" id="2.60.98.20">
    <property type="entry name" value="Flagellar hook protein FlgE"/>
    <property type="match status" value="1"/>
</dbReference>
<feature type="domain" description="Flagellar hook protein FlgE D2" evidence="8">
    <location>
        <begin position="398"/>
        <end position="551"/>
    </location>
</feature>
<accession>A0ABY6N6R9</accession>
<evidence type="ECO:0000256" key="4">
    <source>
        <dbReference type="ARBA" id="ARBA00023143"/>
    </source>
</evidence>
<evidence type="ECO:0000256" key="3">
    <source>
        <dbReference type="ARBA" id="ARBA00019015"/>
    </source>
</evidence>
<dbReference type="Pfam" id="PF22692">
    <property type="entry name" value="LlgE_F_G_D1"/>
    <property type="match status" value="1"/>
</dbReference>
<evidence type="ECO:0000256" key="1">
    <source>
        <dbReference type="ARBA" id="ARBA00004117"/>
    </source>
</evidence>
<comment type="similarity">
    <text evidence="2 5">Belongs to the flagella basal body rod proteins family.</text>
</comment>
<evidence type="ECO:0000256" key="2">
    <source>
        <dbReference type="ARBA" id="ARBA00009677"/>
    </source>
</evidence>
<keyword evidence="10" id="KW-0969">Cilium</keyword>
<dbReference type="InterPro" id="IPR010930">
    <property type="entry name" value="Flg_bb/hook_C_dom"/>
</dbReference>
<dbReference type="InterPro" id="IPR053967">
    <property type="entry name" value="LlgE_F_G-like_D1"/>
</dbReference>
<dbReference type="InterPro" id="IPR037925">
    <property type="entry name" value="FlgE/F/G-like"/>
</dbReference>
<dbReference type="SUPFAM" id="SSF117143">
    <property type="entry name" value="Flagellar hook protein flgE"/>
    <property type="match status" value="1"/>
</dbReference>
<protein>
    <recommendedName>
        <fullName evidence="3 5">Flagellar hook protein FlgE</fullName>
    </recommendedName>
</protein>
<dbReference type="InterPro" id="IPR020013">
    <property type="entry name" value="Flagellar_FlgE/F/G"/>
</dbReference>
<evidence type="ECO:0000259" key="8">
    <source>
        <dbReference type="Pfam" id="PF07559"/>
    </source>
</evidence>
<evidence type="ECO:0000259" key="7">
    <source>
        <dbReference type="Pfam" id="PF06429"/>
    </source>
</evidence>
<reference evidence="10" key="1">
    <citation type="submission" date="2022-06" db="EMBL/GenBank/DDBJ databases">
        <title>Alkalimarinus sp. nov., isolated from gut of a Alitta virens.</title>
        <authorList>
            <person name="Yang A.I."/>
            <person name="Shin N.-R."/>
        </authorList>
    </citation>
    <scope>NUCLEOTIDE SEQUENCE</scope>
    <source>
        <strain evidence="10">A2M4</strain>
    </source>
</reference>
<feature type="domain" description="Flagellar basal body rod protein N-terminal" evidence="6">
    <location>
        <begin position="3"/>
        <end position="33"/>
    </location>
</feature>
<dbReference type="Proteomes" id="UP001163739">
    <property type="component" value="Chromosome"/>
</dbReference>
<sequence length="669" mass="68762">MPFNVALSGLRASSTDLEVTGNNIANASTVGFKQSRTEFGDIYSNSFLSGGVGSPGSGVEVQNVRQLFDGGNISGTDRSLDLAIKGRGFYVLNDGGETKYSRAGQFGVDKDGFVVNSNGMNLQGFVADEDGNVGGVLADVKVEESGLEPRRTTLIDPKLNLDSSGPVLEERGVQLNAANAGTAAGVITTPGAPADPLVNTFPEVDWTITLADGTTAGVLTAAGASAGAVAASLSALPGVDASASTSATIVASTFSLDPGDTFTINQVPFTIGAGLSNDDRLEQLAQDINTSSLGGVSAVLTGTNGGTGASELTLNIIHNQGGDLKFNVASLAGSVDVAANENVASSETLNTANNRAVVAGILTVITDEGSTLSAEDVVAAAPDLSIIGDFTGVPFLNNEFNPLDSGTYNHATSTEIYDSLGNSHIQTMYFVKKSAGGAAQPNTWQMHVQIDGKDVGDPVVGVEPTRASFWLVFNPDGSMNTNLSDQVLISNWNPLDAQGNANGAAGPNNVVDGGSLPIPDPASSSNFEIDMGGTTQYGSPFSVNDMKQNGYTTGRLVGLDVDDSGMMFARYTNGESRVLNQIALANFNNEEGLSPSGGTAWVQTFDSGSPIVGAPGTASLGSIKSSSVEESNVNLSDQLVNLIIAQRNYQANAKTIETADQVTQTILNI</sequence>
<evidence type="ECO:0000313" key="10">
    <source>
        <dbReference type="EMBL" id="UZE97684.1"/>
    </source>
</evidence>
<dbReference type="NCBIfam" id="TIGR03506">
    <property type="entry name" value="FlgEFG_subfam"/>
    <property type="match status" value="2"/>
</dbReference>
<dbReference type="InterPro" id="IPR037058">
    <property type="entry name" value="Falgellar_hook_FlgE_sf"/>
</dbReference>
<comment type="function">
    <text evidence="5">A flexible structure which links the flagellar filament to the drive apparatus in the basal body.</text>
</comment>
<dbReference type="InterPro" id="IPR001444">
    <property type="entry name" value="Flag_bb_rod_N"/>
</dbReference>